<dbReference type="PROSITE" id="PS50835">
    <property type="entry name" value="IG_LIKE"/>
    <property type="match status" value="1"/>
</dbReference>
<feature type="region of interest" description="Disordered" evidence="1">
    <location>
        <begin position="1465"/>
        <end position="1484"/>
    </location>
</feature>
<evidence type="ECO:0000313" key="4">
    <source>
        <dbReference type="EMBL" id="RKQ92267.1"/>
    </source>
</evidence>
<reference evidence="4 5" key="1">
    <citation type="submission" date="2018-10" db="EMBL/GenBank/DDBJ databases">
        <title>Genomic Encyclopedia of Archaeal and Bacterial Type Strains, Phase II (KMG-II): from individual species to whole genera.</title>
        <authorList>
            <person name="Goeker M."/>
        </authorList>
    </citation>
    <scope>NUCLEOTIDE SEQUENCE [LARGE SCALE GENOMIC DNA]</scope>
    <source>
        <strain evidence="4 5">DSM 14954</strain>
    </source>
</reference>
<comment type="caution">
    <text evidence="4">The sequence shown here is derived from an EMBL/GenBank/DDBJ whole genome shotgun (WGS) entry which is preliminary data.</text>
</comment>
<protein>
    <submittedName>
        <fullName evidence="4">Ig-like protein group 3</fullName>
    </submittedName>
</protein>
<dbReference type="InterPro" id="IPR022038">
    <property type="entry name" value="Ig-like_bact"/>
</dbReference>
<evidence type="ECO:0000256" key="1">
    <source>
        <dbReference type="SAM" id="MobiDB-lite"/>
    </source>
</evidence>
<feature type="region of interest" description="Disordered" evidence="1">
    <location>
        <begin position="1574"/>
        <end position="1593"/>
    </location>
</feature>
<proteinExistence type="predicted"/>
<dbReference type="InterPro" id="IPR011050">
    <property type="entry name" value="Pectin_lyase_fold/virulence"/>
</dbReference>
<dbReference type="InterPro" id="IPR059226">
    <property type="entry name" value="Choice_anch_Q_dom"/>
</dbReference>
<gene>
    <name evidence="4" type="ORF">C8N24_2110</name>
</gene>
<dbReference type="NCBIfam" id="NF033510">
    <property type="entry name" value="Ca_tandemer"/>
    <property type="match status" value="3"/>
</dbReference>
<sequence length="1657" mass="166919">MGWRAAFIVVIAALAPAPAAYSAVFTVTGAGEGGTCSGTSCPSLRAAITAAEGTRAEADTINVPEGVIGISGDLVVQSEMTINGADARKTVIDGGAKYRLRTTASGILTLNRFTIRNGAAGGGDITDGGGIYNAGRLNLQDVRVTGSTAVRGGGIANNLGIVVADNLLVDNNVATGAGGGGGILNVAGQELPELRGWLIVTDTTIFKNTATGTGGIGGVFSTGTGASVSLNRSTIADNVGSATRGTGGIFPSGNTQATGSIVARNLAGSATVNCSDPLTSGLFSVEDDTDCGLAPGNLKPQLATALSNQGGQVDVLTIPTTSDAFNRMPFGDTPCESTDARGLSRPQGTACDAGAFEIDQPATVTITEGPTGTITSTSTQFNFQANEPDVTVECDLTGPGQTAGFEQCYKSNAQPYSNLADGPYTFSVRAVSAAFPNPTPTTRSFVVNAAGAPNTTITGGPTGTVASTSAAFTYTSSEPGSTFQCALDGAAFGNCPASYTGLAQGGHTFQVRAVDAAGVPDATPASRTWTVDTVAPDTTIGSGPTGAVASTTATFTFTSPESGVNFQCALDGGAFASCPVNYTGLAQGAHTFQVRAVDAVGNADATPASRTWTVDTIAPTVTIDTSPARTNDTTPSFTFSANEAGVGFQCRTDGGAFGACTSPYTTATLAEGSHTVEVRATDAAGNQGAAASRTIVVDTTAPAAPVIGTGPTSPTADSTPTFSFTGEAGAKFECRVDSAAFAACTSPHTTAALADGARTFQVRAVDAAGNASPAASRSITVDTTAPAPPTFTSPADNALLAVGTVDLRGTAEANATVQLTEGATSAGSSPVSATSTWNVIVTPTDGTHTYSARTIDAAGNQSTAVTRTIRIDTQPPDTTIATGPSGTTGDTTPTWTFTASEAGSTFECALDGAPHSACATPFTAPTLAPGTHTLSVRAVDPAGNRDNTPATRTILVDTSAPSVTITDGPRTRTNDTTPTFTFSAETGATLACRVDAAAFATCSSPHTTAVLAEGQHTFEVRATDTAGNTATDQRVFTVDTITPPAPTITWTTPPTDSTPTFTFASETGATFDCRLDGAGFAPCQTPLTTALLTEGPHRLDVRATDAAGNQSAAVGLDFTVDTLAPSPPVISTPTANQWLTASFVTVSGTAEAGASVELREGQFTRGTTTATGGTWSITVNPATDGTHTYEATARDTAGNTSAAATRTFRVDTVAPAAPVINTATATGATVTLSGTTEQDATILLFDGATQVGTVAASGTGWTRAFTNVADGTHSYTARARDAAGNTGAASAARSVLVDTGPPAAPTVTGPSGPTNQSTPTFTFAGETTDFACTLDGAPFDCVSPFTPQALADGPHVFTVKVFDAAGNASAVTSRSFTVDTAQPAPPDVSGPAGATTDPNPVFAFTAAESTVECRLDGPGGPGGFGACASPKTFNALAPGAYVFFVRTTDAAGNQSTTQRAFTVTQVQQATPTPTPTSTVGPAQTPQTVVVTPKPGGTVLVKAKGETTFAPLDVTKGIPLGSEVDVRKGRVTLTSIPRPGAAPQSADFYGGIFLVTQRGGITDLKLSEPLTGCPKSGKASAAAGKKSRKLWGNGKGSFRTSGKYSAATIRGTIWLVQDTCTTTLTRVTQGTVQVQDFVKKTKVLVKKGKPYTARAKRR</sequence>
<dbReference type="InterPro" id="IPR007110">
    <property type="entry name" value="Ig-like_dom"/>
</dbReference>
<dbReference type="Proteomes" id="UP000278962">
    <property type="component" value="Unassembled WGS sequence"/>
</dbReference>
<evidence type="ECO:0000256" key="2">
    <source>
        <dbReference type="SAM" id="SignalP"/>
    </source>
</evidence>
<dbReference type="SUPFAM" id="SSF51126">
    <property type="entry name" value="Pectin lyase-like"/>
    <property type="match status" value="1"/>
</dbReference>
<dbReference type="RefSeq" id="WP_121249973.1">
    <property type="nucleotide sequence ID" value="NZ_RBIL01000001.1"/>
</dbReference>
<dbReference type="EMBL" id="RBIL01000001">
    <property type="protein sequence ID" value="RKQ92267.1"/>
    <property type="molecule type" value="Genomic_DNA"/>
</dbReference>
<dbReference type="OrthoDB" id="5145222at2"/>
<dbReference type="GO" id="GO:0005975">
    <property type="term" value="P:carbohydrate metabolic process"/>
    <property type="evidence" value="ECO:0007669"/>
    <property type="project" value="UniProtKB-ARBA"/>
</dbReference>
<dbReference type="InterPro" id="IPR013783">
    <property type="entry name" value="Ig-like_fold"/>
</dbReference>
<dbReference type="NCBIfam" id="NF041518">
    <property type="entry name" value="choice_anch_Q"/>
    <property type="match status" value="1"/>
</dbReference>
<dbReference type="PANTHER" id="PTHR34677:SF3">
    <property type="entry name" value="BACTERIAL IG-LIKE DOMAIN-CONTAINING PROTEIN"/>
    <property type="match status" value="1"/>
</dbReference>
<feature type="chain" id="PRO_5024853737" evidence="2">
    <location>
        <begin position="23"/>
        <end position="1657"/>
    </location>
</feature>
<feature type="signal peptide" evidence="2">
    <location>
        <begin position="1"/>
        <end position="22"/>
    </location>
</feature>
<keyword evidence="5" id="KW-1185">Reference proteome</keyword>
<dbReference type="Pfam" id="PF19077">
    <property type="entry name" value="Big_13"/>
    <property type="match status" value="4"/>
</dbReference>
<feature type="domain" description="Ig-like" evidence="3">
    <location>
        <begin position="961"/>
        <end position="1088"/>
    </location>
</feature>
<dbReference type="InterPro" id="IPR044016">
    <property type="entry name" value="Big_13"/>
</dbReference>
<name>A0A660LB38_9ACTN</name>
<evidence type="ECO:0000259" key="3">
    <source>
        <dbReference type="PROSITE" id="PS50835"/>
    </source>
</evidence>
<organism evidence="4 5">
    <name type="scientific">Solirubrobacter pauli</name>
    <dbReference type="NCBI Taxonomy" id="166793"/>
    <lineage>
        <taxon>Bacteria</taxon>
        <taxon>Bacillati</taxon>
        <taxon>Actinomycetota</taxon>
        <taxon>Thermoleophilia</taxon>
        <taxon>Solirubrobacterales</taxon>
        <taxon>Solirubrobacteraceae</taxon>
        <taxon>Solirubrobacter</taxon>
    </lineage>
</organism>
<dbReference type="Gene3D" id="2.60.40.10">
    <property type="entry name" value="Immunoglobulins"/>
    <property type="match status" value="10"/>
</dbReference>
<feature type="compositionally biased region" description="Low complexity" evidence="1">
    <location>
        <begin position="882"/>
        <end position="893"/>
    </location>
</feature>
<feature type="region of interest" description="Disordered" evidence="1">
    <location>
        <begin position="874"/>
        <end position="893"/>
    </location>
</feature>
<evidence type="ECO:0000313" key="5">
    <source>
        <dbReference type="Proteomes" id="UP000278962"/>
    </source>
</evidence>
<dbReference type="PANTHER" id="PTHR34677">
    <property type="match status" value="1"/>
</dbReference>
<dbReference type="Pfam" id="PF13750">
    <property type="entry name" value="Big_3_3"/>
    <property type="match status" value="1"/>
</dbReference>
<accession>A0A660LB38</accession>
<keyword evidence="2" id="KW-0732">Signal</keyword>
<feature type="compositionally biased region" description="Low complexity" evidence="1">
    <location>
        <begin position="1574"/>
        <end position="1583"/>
    </location>
</feature>